<dbReference type="Pfam" id="PF02371">
    <property type="entry name" value="Transposase_20"/>
    <property type="match status" value="1"/>
</dbReference>
<proteinExistence type="predicted"/>
<dbReference type="Proteomes" id="UP000178943">
    <property type="component" value="Unassembled WGS sequence"/>
</dbReference>
<feature type="domain" description="Transposase IS116/IS110/IS902 C-terminal" evidence="1">
    <location>
        <begin position="155"/>
        <end position="240"/>
    </location>
</feature>
<dbReference type="GO" id="GO:0003677">
    <property type="term" value="F:DNA binding"/>
    <property type="evidence" value="ECO:0007669"/>
    <property type="project" value="InterPro"/>
</dbReference>
<dbReference type="GO" id="GO:0004803">
    <property type="term" value="F:transposase activity"/>
    <property type="evidence" value="ECO:0007669"/>
    <property type="project" value="InterPro"/>
</dbReference>
<reference evidence="2 3" key="1">
    <citation type="journal article" date="2016" name="Nat. Commun.">
        <title>Thousands of microbial genomes shed light on interconnected biogeochemical processes in an aquifer system.</title>
        <authorList>
            <person name="Anantharaman K."/>
            <person name="Brown C.T."/>
            <person name="Hug L.A."/>
            <person name="Sharon I."/>
            <person name="Castelle C.J."/>
            <person name="Probst A.J."/>
            <person name="Thomas B.C."/>
            <person name="Singh A."/>
            <person name="Wilkins M.J."/>
            <person name="Karaoz U."/>
            <person name="Brodie E.L."/>
            <person name="Williams K.H."/>
            <person name="Hubbard S.S."/>
            <person name="Banfield J.F."/>
        </authorList>
    </citation>
    <scope>NUCLEOTIDE SEQUENCE [LARGE SCALE GENOMIC DNA]</scope>
</reference>
<organism evidence="2 3">
    <name type="scientific">Candidatus Fischerbacteria bacterium RBG_13_37_8</name>
    <dbReference type="NCBI Taxonomy" id="1817863"/>
    <lineage>
        <taxon>Bacteria</taxon>
        <taxon>Candidatus Fischeribacteriota</taxon>
    </lineage>
</organism>
<dbReference type="InterPro" id="IPR003346">
    <property type="entry name" value="Transposase_20"/>
</dbReference>
<dbReference type="AlphaFoldDB" id="A0A1F5VI46"/>
<evidence type="ECO:0000313" key="3">
    <source>
        <dbReference type="Proteomes" id="UP000178943"/>
    </source>
</evidence>
<name>A0A1F5VI46_9BACT</name>
<comment type="caution">
    <text evidence="2">The sequence shown here is derived from an EMBL/GenBank/DDBJ whole genome shotgun (WGS) entry which is preliminary data.</text>
</comment>
<dbReference type="GO" id="GO:0006313">
    <property type="term" value="P:DNA transposition"/>
    <property type="evidence" value="ECO:0007669"/>
    <property type="project" value="InterPro"/>
</dbReference>
<dbReference type="EMBL" id="MFGW01000168">
    <property type="protein sequence ID" value="OGF63147.1"/>
    <property type="molecule type" value="Genomic_DNA"/>
</dbReference>
<protein>
    <recommendedName>
        <fullName evidence="1">Transposase IS116/IS110/IS902 C-terminal domain-containing protein</fullName>
    </recommendedName>
</protein>
<sequence length="312" mass="35537">MIPHVLKACCGLDVHKKSIIATLLKESTKRMLTRYRLAILKQYQAQKNRITKVLETAGIKLGCVASDIFGYSGSLIIKDLIEGKMALQEIAEKRGKRLRTEASIIAKAIDGNLDEEKRYLLSDMNEHLRLLEIKLINLNNKVLSNIEPYRKQWELAQTIPGIDAISAASVIAEIGVDMKQFHNDRRQLSSWAGICPGNNESAGKKKSTKIRKGSKALRRTLCQIANAACKCKGTQFEYFYKSLLIRRGHKKAIVALAHKILRVIFSAFINNKPYYEPKVNYEQFMTRRNAPRWIKALKKYGYIHQEAKMTQS</sequence>
<evidence type="ECO:0000313" key="2">
    <source>
        <dbReference type="EMBL" id="OGF63147.1"/>
    </source>
</evidence>
<dbReference type="STRING" id="1817863.A2Y62_07640"/>
<dbReference type="InterPro" id="IPR047650">
    <property type="entry name" value="Transpos_IS110"/>
</dbReference>
<dbReference type="PANTHER" id="PTHR33055:SF15">
    <property type="entry name" value="TRANSPOSASE-RELATED"/>
    <property type="match status" value="1"/>
</dbReference>
<dbReference type="PANTHER" id="PTHR33055">
    <property type="entry name" value="TRANSPOSASE FOR INSERTION SEQUENCE ELEMENT IS1111A"/>
    <property type="match status" value="1"/>
</dbReference>
<accession>A0A1F5VI46</accession>
<gene>
    <name evidence="2" type="ORF">A2Y62_07640</name>
</gene>
<evidence type="ECO:0000259" key="1">
    <source>
        <dbReference type="Pfam" id="PF02371"/>
    </source>
</evidence>